<gene>
    <name evidence="2" type="ORF">GRQ65_20460</name>
</gene>
<evidence type="ECO:0000313" key="2">
    <source>
        <dbReference type="EMBL" id="MXG91920.1"/>
    </source>
</evidence>
<dbReference type="Proteomes" id="UP000473325">
    <property type="component" value="Unassembled WGS sequence"/>
</dbReference>
<reference evidence="2 3" key="1">
    <citation type="submission" date="2019-12" db="EMBL/GenBank/DDBJ databases">
        <authorList>
            <person name="Kun Z."/>
        </authorList>
    </citation>
    <scope>NUCLEOTIDE SEQUENCE [LARGE SCALE GENOMIC DNA]</scope>
    <source>
        <strain evidence="2 3">YIM 123512</strain>
    </source>
</reference>
<name>A0A6L7F3V3_9ACTN</name>
<evidence type="ECO:0000313" key="3">
    <source>
        <dbReference type="Proteomes" id="UP000473325"/>
    </source>
</evidence>
<comment type="caution">
    <text evidence="2">The sequence shown here is derived from an EMBL/GenBank/DDBJ whole genome shotgun (WGS) entry which is preliminary data.</text>
</comment>
<accession>A0A6L7F3V3</accession>
<feature type="region of interest" description="Disordered" evidence="1">
    <location>
        <begin position="65"/>
        <end position="104"/>
    </location>
</feature>
<proteinExistence type="predicted"/>
<keyword evidence="3" id="KW-1185">Reference proteome</keyword>
<feature type="compositionally biased region" description="Basic and acidic residues" evidence="1">
    <location>
        <begin position="79"/>
        <end position="89"/>
    </location>
</feature>
<sequence>MTPLEQLLDDLGEQLDAMGALPVYLFSWWLRGQGRDLSEDEIGALCRTAYDELRRRPDLELVWLESPQDAPETGTPADPRTEPDFDLHTTGETTGRVLTLVPRP</sequence>
<protein>
    <submittedName>
        <fullName evidence="2">Uncharacterized protein</fullName>
    </submittedName>
</protein>
<dbReference type="EMBL" id="WUEK01000016">
    <property type="protein sequence ID" value="MXG91920.1"/>
    <property type="molecule type" value="Genomic_DNA"/>
</dbReference>
<evidence type="ECO:0000256" key="1">
    <source>
        <dbReference type="SAM" id="MobiDB-lite"/>
    </source>
</evidence>
<dbReference type="AlphaFoldDB" id="A0A6L7F3V3"/>
<organism evidence="2 3">
    <name type="scientific">Nocardioides flavescens</name>
    <dbReference type="NCBI Taxonomy" id="2691959"/>
    <lineage>
        <taxon>Bacteria</taxon>
        <taxon>Bacillati</taxon>
        <taxon>Actinomycetota</taxon>
        <taxon>Actinomycetes</taxon>
        <taxon>Propionibacteriales</taxon>
        <taxon>Nocardioidaceae</taxon>
        <taxon>Nocardioides</taxon>
    </lineage>
</organism>